<reference evidence="6 7" key="1">
    <citation type="submission" date="2018-01" db="EMBL/GenBank/DDBJ databases">
        <title>Halomonas endophytica sp. nov., isolated from storage liquid in the stems of Populus euphratica.</title>
        <authorList>
            <person name="Chen C."/>
        </authorList>
    </citation>
    <scope>NUCLEOTIDE SEQUENCE [LARGE SCALE GENOMIC DNA]</scope>
    <source>
        <strain evidence="6 7">MC28</strain>
    </source>
</reference>
<protein>
    <recommendedName>
        <fullName evidence="3">aldehyde dehydrogenase (NAD(+))</fullName>
        <ecNumber evidence="3">1.2.1.3</ecNumber>
    </recommendedName>
</protein>
<dbReference type="Gene3D" id="3.40.605.10">
    <property type="entry name" value="Aldehyde Dehydrogenase, Chain A, domain 1"/>
    <property type="match status" value="1"/>
</dbReference>
<comment type="similarity">
    <text evidence="1">Belongs to the aldehyde dehydrogenase family.</text>
</comment>
<accession>A0A2N7TYT0</accession>
<dbReference type="PROSITE" id="PS00070">
    <property type="entry name" value="ALDEHYDE_DEHYDR_CYS"/>
    <property type="match status" value="1"/>
</dbReference>
<evidence type="ECO:0000313" key="7">
    <source>
        <dbReference type="Proteomes" id="UP000235803"/>
    </source>
</evidence>
<dbReference type="Pfam" id="PF00171">
    <property type="entry name" value="Aldedh"/>
    <property type="match status" value="1"/>
</dbReference>
<evidence type="ECO:0000256" key="4">
    <source>
        <dbReference type="ARBA" id="ARBA00049194"/>
    </source>
</evidence>
<sequence length="475" mass="51254">MDNALNFYIDGRWSPPACASRLAVIDPATERPIGEISMGSEADVERAVAAARRAFPAFSTTPLDERLALLRRILDAYLERYDEFAEIVMREVGAPRELASRWQVGLGRWHLEELIRVLPSFPFREARGSTLVAREPIGVAALITPWNWPINQIVCKVAPALAAGCTMVLKPSEVAPLNAILFAEVLDSAGVPPGVFNLINGDGESVGAALSRHPDVDMVSITGSTRAGIEVARLAAPTVKRVHQELGGKSANILLPDVTIEAAVKAGVDACFGNSGQSCNAPTRMLVPAERYDESVEVARRAAEAHRVGPPDMPGTTLGPLVSQLQYERVQHMIRVGIDEGARLVTGGPERPADMPLGYYVRPTVFGQVTPDMTIAREEIFGPVLSMVAYRDEEEAIAIANDSPFGLAAYVQSADLERARRVALRLRAGSVHINGPAWDPGAPFGGYKRSGNGREYAEWGLEAYLEIKGIVGYGD</sequence>
<dbReference type="InterPro" id="IPR015590">
    <property type="entry name" value="Aldehyde_DH_dom"/>
</dbReference>
<dbReference type="InterPro" id="IPR016163">
    <property type="entry name" value="Ald_DH_C"/>
</dbReference>
<dbReference type="SUPFAM" id="SSF53720">
    <property type="entry name" value="ALDH-like"/>
    <property type="match status" value="1"/>
</dbReference>
<dbReference type="Gene3D" id="3.40.309.10">
    <property type="entry name" value="Aldehyde Dehydrogenase, Chain A, domain 2"/>
    <property type="match status" value="1"/>
</dbReference>
<evidence type="ECO:0000256" key="3">
    <source>
        <dbReference type="ARBA" id="ARBA00024226"/>
    </source>
</evidence>
<dbReference type="InterPro" id="IPR016161">
    <property type="entry name" value="Ald_DH/histidinol_DH"/>
</dbReference>
<dbReference type="PANTHER" id="PTHR42804:SF1">
    <property type="entry name" value="ALDEHYDE DEHYDROGENASE-RELATED"/>
    <property type="match status" value="1"/>
</dbReference>
<evidence type="ECO:0000256" key="2">
    <source>
        <dbReference type="ARBA" id="ARBA00023002"/>
    </source>
</evidence>
<organism evidence="6 7">
    <name type="scientific">Billgrantia endophytica</name>
    <dbReference type="NCBI Taxonomy" id="2033802"/>
    <lineage>
        <taxon>Bacteria</taxon>
        <taxon>Pseudomonadati</taxon>
        <taxon>Pseudomonadota</taxon>
        <taxon>Gammaproteobacteria</taxon>
        <taxon>Oceanospirillales</taxon>
        <taxon>Halomonadaceae</taxon>
        <taxon>Billgrantia</taxon>
    </lineage>
</organism>
<comment type="caution">
    <text evidence="6">The sequence shown here is derived from an EMBL/GenBank/DDBJ whole genome shotgun (WGS) entry which is preliminary data.</text>
</comment>
<name>A0A2N7TYT0_9GAMM</name>
<keyword evidence="7" id="KW-1185">Reference proteome</keyword>
<proteinExistence type="inferred from homology"/>
<dbReference type="OrthoDB" id="9812625at2"/>
<dbReference type="AlphaFoldDB" id="A0A2N7TYT0"/>
<evidence type="ECO:0000256" key="1">
    <source>
        <dbReference type="ARBA" id="ARBA00009986"/>
    </source>
</evidence>
<dbReference type="PANTHER" id="PTHR42804">
    <property type="entry name" value="ALDEHYDE DEHYDROGENASE"/>
    <property type="match status" value="1"/>
</dbReference>
<dbReference type="FunFam" id="3.40.605.10:FF:000007">
    <property type="entry name" value="NAD/NADP-dependent betaine aldehyde dehydrogenase"/>
    <property type="match status" value="1"/>
</dbReference>
<dbReference type="InterPro" id="IPR016162">
    <property type="entry name" value="Ald_DH_N"/>
</dbReference>
<dbReference type="EMBL" id="PNRF01000037">
    <property type="protein sequence ID" value="PMR73339.1"/>
    <property type="molecule type" value="Genomic_DNA"/>
</dbReference>
<evidence type="ECO:0000313" key="6">
    <source>
        <dbReference type="EMBL" id="PMR73339.1"/>
    </source>
</evidence>
<dbReference type="EC" id="1.2.1.3" evidence="3"/>
<feature type="domain" description="Aldehyde dehydrogenase" evidence="5">
    <location>
        <begin position="20"/>
        <end position="468"/>
    </location>
</feature>
<dbReference type="Proteomes" id="UP000235803">
    <property type="component" value="Unassembled WGS sequence"/>
</dbReference>
<dbReference type="InterPro" id="IPR016160">
    <property type="entry name" value="Ald_DH_CS_CYS"/>
</dbReference>
<comment type="catalytic activity">
    <reaction evidence="4">
        <text>an aldehyde + NAD(+) + H2O = a carboxylate + NADH + 2 H(+)</text>
        <dbReference type="Rhea" id="RHEA:16185"/>
        <dbReference type="ChEBI" id="CHEBI:15377"/>
        <dbReference type="ChEBI" id="CHEBI:15378"/>
        <dbReference type="ChEBI" id="CHEBI:17478"/>
        <dbReference type="ChEBI" id="CHEBI:29067"/>
        <dbReference type="ChEBI" id="CHEBI:57540"/>
        <dbReference type="ChEBI" id="CHEBI:57945"/>
        <dbReference type="EC" id="1.2.1.3"/>
    </reaction>
</comment>
<evidence type="ECO:0000259" key="5">
    <source>
        <dbReference type="Pfam" id="PF00171"/>
    </source>
</evidence>
<gene>
    <name evidence="6" type="ORF">C1H69_18595</name>
</gene>
<keyword evidence="2" id="KW-0560">Oxidoreductase</keyword>
<dbReference type="CDD" id="cd07138">
    <property type="entry name" value="ALDH_CddD_SSP0762"/>
    <property type="match status" value="1"/>
</dbReference>
<dbReference type="RefSeq" id="WP_102654860.1">
    <property type="nucleotide sequence ID" value="NZ_PNRF01000037.1"/>
</dbReference>
<dbReference type="GO" id="GO:0004029">
    <property type="term" value="F:aldehyde dehydrogenase (NAD+) activity"/>
    <property type="evidence" value="ECO:0007669"/>
    <property type="project" value="UniProtKB-EC"/>
</dbReference>